<organism evidence="1 2">
    <name type="scientific">Ustilaginoidea virens</name>
    <name type="common">Rice false smut fungus</name>
    <name type="synonym">Villosiclava virens</name>
    <dbReference type="NCBI Taxonomy" id="1159556"/>
    <lineage>
        <taxon>Eukaryota</taxon>
        <taxon>Fungi</taxon>
        <taxon>Dikarya</taxon>
        <taxon>Ascomycota</taxon>
        <taxon>Pezizomycotina</taxon>
        <taxon>Sordariomycetes</taxon>
        <taxon>Hypocreomycetidae</taxon>
        <taxon>Hypocreales</taxon>
        <taxon>Clavicipitaceae</taxon>
        <taxon>Ustilaginoidea</taxon>
    </lineage>
</organism>
<dbReference type="EMBL" id="CP072753">
    <property type="protein sequence ID" value="QUC17525.1"/>
    <property type="molecule type" value="Genomic_DNA"/>
</dbReference>
<dbReference type="GeneID" id="66062544"/>
<gene>
    <name evidence="1" type="ORF">UV8b_01766</name>
</gene>
<reference evidence="1" key="1">
    <citation type="submission" date="2020-03" db="EMBL/GenBank/DDBJ databases">
        <title>A mixture of massive structural variations and highly conserved coding sequences in Ustilaginoidea virens genome.</title>
        <authorList>
            <person name="Zhang K."/>
            <person name="Zhao Z."/>
            <person name="Zhang Z."/>
            <person name="Li Y."/>
            <person name="Hsiang T."/>
            <person name="Sun W."/>
        </authorList>
    </citation>
    <scope>NUCLEOTIDE SEQUENCE</scope>
    <source>
        <strain evidence="1">UV-8b</strain>
    </source>
</reference>
<protein>
    <submittedName>
        <fullName evidence="1">Uncharacterized protein</fullName>
    </submittedName>
</protein>
<sequence>MGYSIGVKLTAGGGVGLWTTQVEVSSEFTKGWQISSQTATTREIIYPMDQGDTCAATTVQIRGECEAELADALVVYQDPKGGPGIQYKNERVWTSGFLHMCDWPVTYRIKGVDMGSLCTYLKKRRIPLDMIMGTDSSGHEPWTIEGCMFR</sequence>
<dbReference type="KEGG" id="uvi:66062544"/>
<keyword evidence="2" id="KW-1185">Reference proteome</keyword>
<dbReference type="AlphaFoldDB" id="A0A8E5HL83"/>
<name>A0A8E5HL83_USTVR</name>
<evidence type="ECO:0000313" key="2">
    <source>
        <dbReference type="Proteomes" id="UP000027002"/>
    </source>
</evidence>
<proteinExistence type="predicted"/>
<dbReference type="Proteomes" id="UP000027002">
    <property type="component" value="Chromosome 1"/>
</dbReference>
<evidence type="ECO:0000313" key="1">
    <source>
        <dbReference type="EMBL" id="QUC17525.1"/>
    </source>
</evidence>
<accession>A0A8E5HL83</accession>
<dbReference type="RefSeq" id="XP_042995198.1">
    <property type="nucleotide sequence ID" value="XM_043139264.1"/>
</dbReference>